<accession>A0ABV2UPD1</accession>
<evidence type="ECO:0000313" key="1">
    <source>
        <dbReference type="EMBL" id="MET9843405.1"/>
    </source>
</evidence>
<protein>
    <submittedName>
        <fullName evidence="1">Uncharacterized protein</fullName>
    </submittedName>
</protein>
<dbReference type="Proteomes" id="UP001550210">
    <property type="component" value="Unassembled WGS sequence"/>
</dbReference>
<keyword evidence="2" id="KW-1185">Reference proteome</keyword>
<reference evidence="1 2" key="1">
    <citation type="submission" date="2024-06" db="EMBL/GenBank/DDBJ databases">
        <title>The Natural Products Discovery Center: Release of the First 8490 Sequenced Strains for Exploring Actinobacteria Biosynthetic Diversity.</title>
        <authorList>
            <person name="Kalkreuter E."/>
            <person name="Kautsar S.A."/>
            <person name="Yang D."/>
            <person name="Bader C.D."/>
            <person name="Teijaro C.N."/>
            <person name="Fluegel L."/>
            <person name="Davis C.M."/>
            <person name="Simpson J.R."/>
            <person name="Lauterbach L."/>
            <person name="Steele A.D."/>
            <person name="Gui C."/>
            <person name="Meng S."/>
            <person name="Li G."/>
            <person name="Viehrig K."/>
            <person name="Ye F."/>
            <person name="Su P."/>
            <person name="Kiefer A.F."/>
            <person name="Nichols A."/>
            <person name="Cepeda A.J."/>
            <person name="Yan W."/>
            <person name="Fan B."/>
            <person name="Jiang Y."/>
            <person name="Adhikari A."/>
            <person name="Zheng C.-J."/>
            <person name="Schuster L."/>
            <person name="Cowan T.M."/>
            <person name="Smanski M.J."/>
            <person name="Chevrette M.G."/>
            <person name="De Carvalho L.P.S."/>
            <person name="Shen B."/>
        </authorList>
    </citation>
    <scope>NUCLEOTIDE SEQUENCE [LARGE SCALE GENOMIC DNA]</scope>
    <source>
        <strain evidence="1 2">NPDC006434</strain>
    </source>
</reference>
<proteinExistence type="predicted"/>
<dbReference type="RefSeq" id="WP_355391375.1">
    <property type="nucleotide sequence ID" value="NZ_JBEXPZ010000002.1"/>
</dbReference>
<name>A0ABV2UPD1_9ACTN</name>
<evidence type="ECO:0000313" key="2">
    <source>
        <dbReference type="Proteomes" id="UP001550210"/>
    </source>
</evidence>
<organism evidence="1 2">
    <name type="scientific">Streptomyces ossamyceticus</name>
    <dbReference type="NCBI Taxonomy" id="249581"/>
    <lineage>
        <taxon>Bacteria</taxon>
        <taxon>Bacillati</taxon>
        <taxon>Actinomycetota</taxon>
        <taxon>Actinomycetes</taxon>
        <taxon>Kitasatosporales</taxon>
        <taxon>Streptomycetaceae</taxon>
        <taxon>Streptomyces</taxon>
    </lineage>
</organism>
<gene>
    <name evidence="1" type="ORF">ABZZ21_02255</name>
</gene>
<dbReference type="EMBL" id="JBEXPZ010000002">
    <property type="protein sequence ID" value="MET9843405.1"/>
    <property type="molecule type" value="Genomic_DNA"/>
</dbReference>
<comment type="caution">
    <text evidence="1">The sequence shown here is derived from an EMBL/GenBank/DDBJ whole genome shotgun (WGS) entry which is preliminary data.</text>
</comment>
<sequence>MGAVSVDDAGVDVLGGGADVWGVWRPVVGGGTVRGAGGGCVGRAVSSPGEVRG</sequence>